<accession>A0ABY6Q8C4</accession>
<dbReference type="SUPFAM" id="SSF52540">
    <property type="entry name" value="P-loop containing nucleoside triphosphate hydrolases"/>
    <property type="match status" value="1"/>
</dbReference>
<dbReference type="Gene3D" id="3.40.50.300">
    <property type="entry name" value="P-loop containing nucleotide triphosphate hydrolases"/>
    <property type="match status" value="1"/>
</dbReference>
<dbReference type="Pfam" id="PF03567">
    <property type="entry name" value="Sulfotransfer_2"/>
    <property type="match status" value="1"/>
</dbReference>
<dbReference type="Proteomes" id="UP001317963">
    <property type="component" value="Chromosome"/>
</dbReference>
<organism evidence="1 2">
    <name type="scientific">Candidatus Paraluminiphilus aquimaris</name>
    <dbReference type="NCBI Taxonomy" id="2518994"/>
    <lineage>
        <taxon>Bacteria</taxon>
        <taxon>Pseudomonadati</taxon>
        <taxon>Pseudomonadota</taxon>
        <taxon>Gammaproteobacteria</taxon>
        <taxon>Cellvibrionales</taxon>
        <taxon>Halieaceae</taxon>
        <taxon>Candidatus Paraluminiphilus</taxon>
    </lineage>
</organism>
<dbReference type="EMBL" id="CP036501">
    <property type="protein sequence ID" value="UZP74917.1"/>
    <property type="molecule type" value="Genomic_DNA"/>
</dbReference>
<evidence type="ECO:0000313" key="1">
    <source>
        <dbReference type="EMBL" id="UZP74917.1"/>
    </source>
</evidence>
<gene>
    <name evidence="1" type="ORF">E0F26_09285</name>
</gene>
<evidence type="ECO:0000313" key="2">
    <source>
        <dbReference type="Proteomes" id="UP001317963"/>
    </source>
</evidence>
<dbReference type="RefSeq" id="WP_279241378.1">
    <property type="nucleotide sequence ID" value="NZ_CP036501.1"/>
</dbReference>
<proteinExistence type="predicted"/>
<dbReference type="InterPro" id="IPR005331">
    <property type="entry name" value="Sulfotransferase"/>
</dbReference>
<sequence length="216" mass="25701">MLLSHRKKFLFIHIAKTGGTSVRSALQKYRWRDPYYAPIWLASKLSGMANHELAIKLPRHSKAIAAKEMLPREFYESLFKFAFVRNPWDLQVSSYHHIRRERPQLMRPNESFAEFLYRKFDPDREWQYHLDTSITPQSNYLVDLNGDLIVDFIGHYETLQQDFDHCCKTIGIPRIELPHKRKAGDRLAYREYYTPETQALIEKVFARDIELLGYSF</sequence>
<reference evidence="1 2" key="1">
    <citation type="submission" date="2019-02" db="EMBL/GenBank/DDBJ databases">
        <title>Halieaceae_genomes.</title>
        <authorList>
            <person name="Li S.-H."/>
        </authorList>
    </citation>
    <scope>NUCLEOTIDE SEQUENCE [LARGE SCALE GENOMIC DNA]</scope>
    <source>
        <strain evidence="1 2">JH123</strain>
    </source>
</reference>
<dbReference type="InterPro" id="IPR027417">
    <property type="entry name" value="P-loop_NTPase"/>
</dbReference>
<name>A0ABY6Q8C4_9GAMM</name>
<protein>
    <submittedName>
        <fullName evidence="1">Sulfotransferase</fullName>
    </submittedName>
</protein>
<keyword evidence="2" id="KW-1185">Reference proteome</keyword>